<dbReference type="UniPathway" id="UPA00204"/>
<dbReference type="GO" id="GO:0006750">
    <property type="term" value="P:glutathione biosynthetic process"/>
    <property type="evidence" value="ECO:0007669"/>
    <property type="project" value="UniProtKB-KW"/>
</dbReference>
<comment type="similarity">
    <text evidence="6">Belongs to the gamma-glutamyltransferase family.</text>
</comment>
<keyword evidence="8" id="KW-1185">Reference proteome</keyword>
<dbReference type="STRING" id="225324.SAMN02745126_04172"/>
<dbReference type="EC" id="2.3.2.2" evidence="6"/>
<evidence type="ECO:0000256" key="3">
    <source>
        <dbReference type="ARBA" id="ARBA00047417"/>
    </source>
</evidence>
<keyword evidence="6" id="KW-0317">Glutathione biosynthesis</keyword>
<dbReference type="GO" id="GO:0006751">
    <property type="term" value="P:glutathione catabolic process"/>
    <property type="evidence" value="ECO:0007669"/>
    <property type="project" value="UniProtKB-UniRule"/>
</dbReference>
<dbReference type="EMBL" id="FUWJ01000006">
    <property type="protein sequence ID" value="SKA20997.1"/>
    <property type="molecule type" value="Genomic_DNA"/>
</dbReference>
<keyword evidence="6 7" id="KW-0378">Hydrolase</keyword>
<gene>
    <name evidence="7" type="ORF">SAMN02745126_04172</name>
</gene>
<evidence type="ECO:0000313" key="8">
    <source>
        <dbReference type="Proteomes" id="UP000190092"/>
    </source>
</evidence>
<evidence type="ECO:0000256" key="5">
    <source>
        <dbReference type="PIRSR" id="PIRSR600101-2"/>
    </source>
</evidence>
<name>A0A1T4RYJ9_9HYPH</name>
<accession>A0A1T4RYJ9</accession>
<evidence type="ECO:0000256" key="6">
    <source>
        <dbReference type="RuleBase" id="RU368036"/>
    </source>
</evidence>
<dbReference type="SUPFAM" id="SSF56235">
    <property type="entry name" value="N-terminal nucleophile aminohydrolases (Ntn hydrolases)"/>
    <property type="match status" value="1"/>
</dbReference>
<dbReference type="PANTHER" id="PTHR43881:SF1">
    <property type="entry name" value="GAMMA-GLUTAMYLTRANSPEPTIDASE (AFU_ORTHOLOGUE AFUA_4G13580)"/>
    <property type="match status" value="1"/>
</dbReference>
<feature type="active site" description="Nucleophile" evidence="4">
    <location>
        <position position="349"/>
    </location>
</feature>
<sequence length="532" mass="57629">MPSFTYDFPYASKKLPIFADNVVASSQHLAATAGLRMLAKGGNAVDAAVAAAIAITVVEPTMNGIGADAFCILWDGQKLVGLNAHGHSPALMTPDQYKGQDKMPNVGWGSVTTPGAVSLWMTLHGRYGKLPFADLFEPAIKYAHDGFRVSYMVARQWDRAIDRLKGQESWVKAFLPNGRAPQPGELWKFPDQAKTLAKIAETKGEAFYRGELAEAMDKYARETGGALRKEDLAVHQPDWVDPIGLTYRGATLHEIPPSGQGIAACMALGILENFDLVGLDCDGPEVAHLRIEAMKLAFADIYRYVADPRFMDVTPAQLLDKHYLKSRAKLIDPKKAKDFGPGTPKDGGTIYLGTADASGMMVSLIQSNYTGFGSGIVVPGTGIALQNRATGFVTKEGHPNQVGPKKRPFHTIIPAFITKDGKPVATFGLMGGAMQPQGHMQVFSRIVDYGQNPQAAIDGPRWRVHETDGTIWTEEHMPTDTIAGLETRGHKVTRTKAPSFDFGSSQIIWRFPEGGPYLGASESRRDGAAVGF</sequence>
<proteinExistence type="inferred from homology"/>
<dbReference type="EC" id="3.4.19.13" evidence="6"/>
<comment type="PTM">
    <text evidence="6">Cleaved by autocatalysis into a large and a small subunit.</text>
</comment>
<dbReference type="InterPro" id="IPR043138">
    <property type="entry name" value="GGT_lsub"/>
</dbReference>
<evidence type="ECO:0000313" key="7">
    <source>
        <dbReference type="EMBL" id="SKA20997.1"/>
    </source>
</evidence>
<dbReference type="InterPro" id="IPR029055">
    <property type="entry name" value="Ntn_hydrolases_N"/>
</dbReference>
<dbReference type="GO" id="GO:0036374">
    <property type="term" value="F:glutathione hydrolase activity"/>
    <property type="evidence" value="ECO:0007669"/>
    <property type="project" value="UniProtKB-UniRule"/>
</dbReference>
<dbReference type="InterPro" id="IPR000101">
    <property type="entry name" value="GGT_peptidase"/>
</dbReference>
<dbReference type="InterPro" id="IPR052896">
    <property type="entry name" value="GGT-like_enzyme"/>
</dbReference>
<dbReference type="AlphaFoldDB" id="A0A1T4RYJ9"/>
<dbReference type="GO" id="GO:0103068">
    <property type="term" value="F:leukotriene C4 gamma-glutamyl transferase activity"/>
    <property type="evidence" value="ECO:0007669"/>
    <property type="project" value="UniProtKB-EC"/>
</dbReference>
<dbReference type="Gene3D" id="1.10.246.130">
    <property type="match status" value="1"/>
</dbReference>
<feature type="binding site" evidence="5">
    <location>
        <position position="432"/>
    </location>
    <ligand>
        <name>L-glutamate</name>
        <dbReference type="ChEBI" id="CHEBI:29985"/>
    </ligand>
</feature>
<dbReference type="PANTHER" id="PTHR43881">
    <property type="entry name" value="GAMMA-GLUTAMYLTRANSPEPTIDASE (AFU_ORTHOLOGUE AFUA_4G13580)"/>
    <property type="match status" value="1"/>
</dbReference>
<comment type="pathway">
    <text evidence="6">Sulfur metabolism; glutathione metabolism.</text>
</comment>
<comment type="catalytic activity">
    <reaction evidence="1 6">
        <text>an S-substituted glutathione + H2O = an S-substituted L-cysteinylglycine + L-glutamate</text>
        <dbReference type="Rhea" id="RHEA:59468"/>
        <dbReference type="ChEBI" id="CHEBI:15377"/>
        <dbReference type="ChEBI" id="CHEBI:29985"/>
        <dbReference type="ChEBI" id="CHEBI:90779"/>
        <dbReference type="ChEBI" id="CHEBI:143103"/>
        <dbReference type="EC" id="3.4.19.13"/>
    </reaction>
</comment>
<comment type="subunit">
    <text evidence="6">This enzyme consists of two polypeptide chains, which are synthesized in precursor form from a single polypeptide.</text>
</comment>
<keyword evidence="6" id="KW-0012">Acyltransferase</keyword>
<dbReference type="Gene3D" id="3.60.20.40">
    <property type="match status" value="1"/>
</dbReference>
<dbReference type="Pfam" id="PF01019">
    <property type="entry name" value="G_glu_transpept"/>
    <property type="match status" value="1"/>
</dbReference>
<dbReference type="PRINTS" id="PR01210">
    <property type="entry name" value="GGTRANSPTASE"/>
</dbReference>
<keyword evidence="6" id="KW-0808">Transferase</keyword>
<comment type="catalytic activity">
    <reaction evidence="3 6">
        <text>an N-terminal (5-L-glutamyl)-[peptide] + an alpha-amino acid = 5-L-glutamyl amino acid + an N-terminal L-alpha-aminoacyl-[peptide]</text>
        <dbReference type="Rhea" id="RHEA:23904"/>
        <dbReference type="Rhea" id="RHEA-COMP:9780"/>
        <dbReference type="Rhea" id="RHEA-COMP:9795"/>
        <dbReference type="ChEBI" id="CHEBI:77644"/>
        <dbReference type="ChEBI" id="CHEBI:78597"/>
        <dbReference type="ChEBI" id="CHEBI:78599"/>
        <dbReference type="ChEBI" id="CHEBI:78608"/>
        <dbReference type="EC" id="2.3.2.2"/>
    </reaction>
</comment>
<dbReference type="NCBIfam" id="TIGR00066">
    <property type="entry name" value="g_glut_trans"/>
    <property type="match status" value="1"/>
</dbReference>
<evidence type="ECO:0000256" key="1">
    <source>
        <dbReference type="ARBA" id="ARBA00001049"/>
    </source>
</evidence>
<keyword evidence="6" id="KW-0865">Zymogen</keyword>
<comment type="catalytic activity">
    <reaction evidence="2 6">
        <text>glutathione + H2O = L-cysteinylglycine + L-glutamate</text>
        <dbReference type="Rhea" id="RHEA:28807"/>
        <dbReference type="ChEBI" id="CHEBI:15377"/>
        <dbReference type="ChEBI" id="CHEBI:29985"/>
        <dbReference type="ChEBI" id="CHEBI:57925"/>
        <dbReference type="ChEBI" id="CHEBI:61694"/>
        <dbReference type="EC" id="3.4.19.13"/>
    </reaction>
</comment>
<reference evidence="8" key="1">
    <citation type="submission" date="2017-02" db="EMBL/GenBank/DDBJ databases">
        <authorList>
            <person name="Varghese N."/>
            <person name="Submissions S."/>
        </authorList>
    </citation>
    <scope>NUCLEOTIDE SEQUENCE [LARGE SCALE GENOMIC DNA]</scope>
    <source>
        <strain evidence="8">ATCC 27094</strain>
    </source>
</reference>
<dbReference type="InterPro" id="IPR043137">
    <property type="entry name" value="GGT_ssub_C"/>
</dbReference>
<evidence type="ECO:0000256" key="2">
    <source>
        <dbReference type="ARBA" id="ARBA00001089"/>
    </source>
</evidence>
<protein>
    <recommendedName>
        <fullName evidence="6">Glutathione hydrolase proenzyme</fullName>
        <ecNumber evidence="6">2.3.2.2</ecNumber>
        <ecNumber evidence="6">3.4.19.13</ecNumber>
    </recommendedName>
    <component>
        <recommendedName>
            <fullName evidence="6">Glutathione hydrolase large chain</fullName>
        </recommendedName>
    </component>
    <component>
        <recommendedName>
            <fullName evidence="6">Glutathione hydrolase small chain</fullName>
        </recommendedName>
    </component>
</protein>
<dbReference type="RefSeq" id="WP_085935856.1">
    <property type="nucleotide sequence ID" value="NZ_FUWJ01000006.1"/>
</dbReference>
<organism evidence="7 8">
    <name type="scientific">Enhydrobacter aerosaccus</name>
    <dbReference type="NCBI Taxonomy" id="225324"/>
    <lineage>
        <taxon>Bacteria</taxon>
        <taxon>Pseudomonadati</taxon>
        <taxon>Pseudomonadota</taxon>
        <taxon>Alphaproteobacteria</taxon>
        <taxon>Hyphomicrobiales</taxon>
        <taxon>Enhydrobacter</taxon>
    </lineage>
</organism>
<dbReference type="Proteomes" id="UP000190092">
    <property type="component" value="Unassembled WGS sequence"/>
</dbReference>
<evidence type="ECO:0000256" key="4">
    <source>
        <dbReference type="PIRSR" id="PIRSR600101-1"/>
    </source>
</evidence>